<sequence length="109" mass="11524">MIVCITAKKTAGTASPLGSLEATTSAAAMLSSFLLTVKEGDLLVRVVGKQPRGQTDQITRQAHAKHRRRGDDEGVTSVAECRPGIGPHVEQQEQVTDPISITASDVRSS</sequence>
<comment type="caution">
    <text evidence="2">The sequence shown here is derived from an EMBL/GenBank/DDBJ whole genome shotgun (WGS) entry which is preliminary data.</text>
</comment>
<proteinExistence type="predicted"/>
<evidence type="ECO:0000256" key="1">
    <source>
        <dbReference type="SAM" id="MobiDB-lite"/>
    </source>
</evidence>
<organism evidence="2 3">
    <name type="scientific">Devosia oryzisoli</name>
    <dbReference type="NCBI Taxonomy" id="2774138"/>
    <lineage>
        <taxon>Bacteria</taxon>
        <taxon>Pseudomonadati</taxon>
        <taxon>Pseudomonadota</taxon>
        <taxon>Alphaproteobacteria</taxon>
        <taxon>Hyphomicrobiales</taxon>
        <taxon>Devosiaceae</taxon>
        <taxon>Devosia</taxon>
    </lineage>
</organism>
<gene>
    <name evidence="2" type="ORF">IC608_01135</name>
</gene>
<dbReference type="RefSeq" id="WP_191772198.1">
    <property type="nucleotide sequence ID" value="NZ_JACYFU010000001.1"/>
</dbReference>
<dbReference type="EMBL" id="JACYFU010000001">
    <property type="protein sequence ID" value="MBD8064079.1"/>
    <property type="molecule type" value="Genomic_DNA"/>
</dbReference>
<evidence type="ECO:0000313" key="2">
    <source>
        <dbReference type="EMBL" id="MBD8064079.1"/>
    </source>
</evidence>
<name>A0A927FRZ4_9HYPH</name>
<dbReference type="Proteomes" id="UP000654108">
    <property type="component" value="Unassembled WGS sequence"/>
</dbReference>
<evidence type="ECO:0000313" key="3">
    <source>
        <dbReference type="Proteomes" id="UP000654108"/>
    </source>
</evidence>
<accession>A0A927FRZ4</accession>
<keyword evidence="3" id="KW-1185">Reference proteome</keyword>
<feature type="compositionally biased region" description="Polar residues" evidence="1">
    <location>
        <begin position="92"/>
        <end position="109"/>
    </location>
</feature>
<dbReference type="AlphaFoldDB" id="A0A927FRZ4"/>
<protein>
    <submittedName>
        <fullName evidence="2">Uncharacterized protein</fullName>
    </submittedName>
</protein>
<reference evidence="2" key="1">
    <citation type="submission" date="2020-09" db="EMBL/GenBank/DDBJ databases">
        <title>Genome seq and assembly of Devosia sp.</title>
        <authorList>
            <person name="Chhetri G."/>
        </authorList>
    </citation>
    <scope>NUCLEOTIDE SEQUENCE</scope>
    <source>
        <strain evidence="2">PTR5</strain>
    </source>
</reference>
<feature type="region of interest" description="Disordered" evidence="1">
    <location>
        <begin position="51"/>
        <end position="109"/>
    </location>
</feature>